<evidence type="ECO:0000313" key="1">
    <source>
        <dbReference type="EMBL" id="DAF46226.1"/>
    </source>
</evidence>
<accession>A0A8S5S6A2</accession>
<name>A0A8S5S6A2_9CAUD</name>
<dbReference type="EMBL" id="BK032533">
    <property type="protein sequence ID" value="DAF46226.1"/>
    <property type="molecule type" value="Genomic_DNA"/>
</dbReference>
<organism evidence="1">
    <name type="scientific">Caudovirales sp. ctaix4</name>
    <dbReference type="NCBI Taxonomy" id="2827635"/>
    <lineage>
        <taxon>Viruses</taxon>
        <taxon>Duplodnaviria</taxon>
        <taxon>Heunggongvirae</taxon>
        <taxon>Uroviricota</taxon>
        <taxon>Caudoviricetes</taxon>
    </lineage>
</organism>
<proteinExistence type="predicted"/>
<reference evidence="1" key="1">
    <citation type="journal article" date="2021" name="Proc. Natl. Acad. Sci. U.S.A.">
        <title>A Catalog of Tens of Thousands of Viruses from Human Metagenomes Reveals Hidden Associations with Chronic Diseases.</title>
        <authorList>
            <person name="Tisza M.J."/>
            <person name="Buck C.B."/>
        </authorList>
    </citation>
    <scope>NUCLEOTIDE SEQUENCE</scope>
    <source>
        <strain evidence="1">Ctaix4</strain>
    </source>
</reference>
<sequence>MKTESTIKPSVQFEIEAFPEREGVECTVVLYDNVQGPFEKPSIQEGAAAEQYYTYDRYETKTTFHSGLKDNVKASVSLWIEQAKKDESAQEQPTEMEVLKKEVATLRKENNDLNAVVDELIVASLGGDAIV</sequence>
<protein>
    <submittedName>
        <fullName evidence="1">Uncharacterized protein</fullName>
    </submittedName>
</protein>